<evidence type="ECO:0000256" key="1">
    <source>
        <dbReference type="SAM" id="MobiDB-lite"/>
    </source>
</evidence>
<feature type="compositionally biased region" description="Polar residues" evidence="1">
    <location>
        <begin position="27"/>
        <end position="46"/>
    </location>
</feature>
<feature type="region of interest" description="Disordered" evidence="1">
    <location>
        <begin position="1"/>
        <end position="65"/>
    </location>
</feature>
<reference evidence="2 3" key="1">
    <citation type="submission" date="2024-05" db="EMBL/GenBank/DDBJ databases">
        <authorList>
            <person name="Wallberg A."/>
        </authorList>
    </citation>
    <scope>NUCLEOTIDE SEQUENCE [LARGE SCALE GENOMIC DNA]</scope>
</reference>
<dbReference type="EMBL" id="CAXKWB010005961">
    <property type="protein sequence ID" value="CAL4080754.1"/>
    <property type="molecule type" value="Genomic_DNA"/>
</dbReference>
<keyword evidence="3" id="KW-1185">Reference proteome</keyword>
<dbReference type="Proteomes" id="UP001497623">
    <property type="component" value="Unassembled WGS sequence"/>
</dbReference>
<protein>
    <submittedName>
        <fullName evidence="2">Uncharacterized protein</fullName>
    </submittedName>
</protein>
<organism evidence="2 3">
    <name type="scientific">Meganyctiphanes norvegica</name>
    <name type="common">Northern krill</name>
    <name type="synonym">Thysanopoda norvegica</name>
    <dbReference type="NCBI Taxonomy" id="48144"/>
    <lineage>
        <taxon>Eukaryota</taxon>
        <taxon>Metazoa</taxon>
        <taxon>Ecdysozoa</taxon>
        <taxon>Arthropoda</taxon>
        <taxon>Crustacea</taxon>
        <taxon>Multicrustacea</taxon>
        <taxon>Malacostraca</taxon>
        <taxon>Eumalacostraca</taxon>
        <taxon>Eucarida</taxon>
        <taxon>Euphausiacea</taxon>
        <taxon>Euphausiidae</taxon>
        <taxon>Meganyctiphanes</taxon>
    </lineage>
</organism>
<name>A0AAV2QGS2_MEGNR</name>
<evidence type="ECO:0000313" key="2">
    <source>
        <dbReference type="EMBL" id="CAL4080754.1"/>
    </source>
</evidence>
<feature type="compositionally biased region" description="Basic and acidic residues" evidence="1">
    <location>
        <begin position="1"/>
        <end position="10"/>
    </location>
</feature>
<proteinExistence type="predicted"/>
<dbReference type="AlphaFoldDB" id="A0AAV2QGS2"/>
<accession>A0AAV2QGS2</accession>
<sequence length="189" mass="21384">MFRSYHEDALAKSLNLQNGKSGPRSLPYSTPPSRNTSPPESGYNTPNHHRYKTTPPGSGYHTPSHYRYRTHLGYKAVSSESLASTSSDRSAFTKDYWKERAAKSRLHRRSRSRSPCPPYSESGALPAPFVSQEAFTRAFVYPSSLHHNLRLVVWTIVTLHVSIKTLGPCIFRPMYDGLREFLTFSYGPS</sequence>
<evidence type="ECO:0000313" key="3">
    <source>
        <dbReference type="Proteomes" id="UP001497623"/>
    </source>
</evidence>
<gene>
    <name evidence="2" type="ORF">MNOR_LOCUS11380</name>
</gene>
<comment type="caution">
    <text evidence="2">The sequence shown here is derived from an EMBL/GenBank/DDBJ whole genome shotgun (WGS) entry which is preliminary data.</text>
</comment>